<comment type="similarity">
    <text evidence="1">Belongs to the iron-containing alcohol dehydrogenase family.</text>
</comment>
<gene>
    <name evidence="5" type="ordered locus">TCELL_0977</name>
</gene>
<dbReference type="KEGG" id="thg:TCELL_0977"/>
<evidence type="ECO:0000256" key="2">
    <source>
        <dbReference type="ARBA" id="ARBA00023002"/>
    </source>
</evidence>
<dbReference type="STRING" id="1184251.TCELL_0977"/>
<keyword evidence="6" id="KW-1185">Reference proteome</keyword>
<sequence length="387" mass="42436">MGPTFRVYNGGVNLVFGVNGLADFKNVLSSMRMPVIVTGRRSAVESGALAEVTKILEESGVSYVVYDRVTPNPTLQQAEELAEYYRSEGCREFIAIGGGSAIDLAKSARALVAGGGSIREYFYGMRQVPKEKPLLFVVNTTHGTGSEVDRFAVLTDEGEVEKRGFPAGYPDYGVDDPRYTLTLPLNQSVYTSIDALSHAIEAATSRVSSPYTELLSVEASRRVFEYLPRVVGSPRDLEARYWLLYASMLGGVAIDHSLTHLGHGLEHLLSAYNPKLPHGAGLALVHAKLIEYIYKARPETTWRILSLLDPGLRPRSEDAPRAASAFRGFLERVGFGEGLGDYGFTPGEVERLFKAIASRKSMRRYLELAPFEVTEDLLSEIAAGLPY</sequence>
<dbReference type="InterPro" id="IPR039697">
    <property type="entry name" value="Alcohol_dehydrogenase_Fe"/>
</dbReference>
<dbReference type="FunCoup" id="I3TF62">
    <property type="interactions" value="6"/>
</dbReference>
<dbReference type="GO" id="GO:0004022">
    <property type="term" value="F:alcohol dehydrogenase (NAD+) activity"/>
    <property type="evidence" value="ECO:0007669"/>
    <property type="project" value="TreeGrafter"/>
</dbReference>
<dbReference type="InterPro" id="IPR045910">
    <property type="entry name" value="AdhA-like"/>
</dbReference>
<dbReference type="Gene3D" id="1.20.1090.10">
    <property type="entry name" value="Dehydroquinate synthase-like - alpha domain"/>
    <property type="match status" value="1"/>
</dbReference>
<dbReference type="GeneID" id="13013296"/>
<evidence type="ECO:0000313" key="5">
    <source>
        <dbReference type="EMBL" id="AFK51400.1"/>
    </source>
</evidence>
<keyword evidence="2" id="KW-0560">Oxidoreductase</keyword>
<dbReference type="Proteomes" id="UP000005270">
    <property type="component" value="Chromosome"/>
</dbReference>
<name>I3TF62_THEC1</name>
<dbReference type="PANTHER" id="PTHR11496:SF102">
    <property type="entry name" value="ALCOHOL DEHYDROGENASE 4"/>
    <property type="match status" value="1"/>
</dbReference>
<dbReference type="Pfam" id="PF25137">
    <property type="entry name" value="ADH_Fe_C"/>
    <property type="match status" value="1"/>
</dbReference>
<dbReference type="GO" id="GO:0046872">
    <property type="term" value="F:metal ion binding"/>
    <property type="evidence" value="ECO:0007669"/>
    <property type="project" value="InterPro"/>
</dbReference>
<organism evidence="5 6">
    <name type="scientific">Thermogladius calderae (strain DSM 22663 / VKM B-2946 / 1633)</name>
    <dbReference type="NCBI Taxonomy" id="1184251"/>
    <lineage>
        <taxon>Archaea</taxon>
        <taxon>Thermoproteota</taxon>
        <taxon>Thermoprotei</taxon>
        <taxon>Desulfurococcales</taxon>
        <taxon>Desulfurococcaceae</taxon>
        <taxon>Thermogladius</taxon>
    </lineage>
</organism>
<dbReference type="HOGENOM" id="CLU_007207_0_4_2"/>
<dbReference type="PANTHER" id="PTHR11496">
    <property type="entry name" value="ALCOHOL DEHYDROGENASE"/>
    <property type="match status" value="1"/>
</dbReference>
<feature type="domain" description="Alcohol dehydrogenase iron-type/glycerol dehydrogenase GldA" evidence="3">
    <location>
        <begin position="14"/>
        <end position="177"/>
    </location>
</feature>
<dbReference type="FunFam" id="3.40.50.1970:FF:000003">
    <property type="entry name" value="Alcohol dehydrogenase, iron-containing"/>
    <property type="match status" value="1"/>
</dbReference>
<proteinExistence type="inferred from homology"/>
<evidence type="ECO:0000259" key="4">
    <source>
        <dbReference type="Pfam" id="PF25137"/>
    </source>
</evidence>
<dbReference type="Gene3D" id="3.40.50.1970">
    <property type="match status" value="1"/>
</dbReference>
<reference evidence="5 6" key="1">
    <citation type="journal article" date="2012" name="J. Bacteriol.">
        <title>Complete genome sequence of the hyperthermophilic cellulolytic Crenarchaeon 'Thermogladius cellulolyticus' 1633.</title>
        <authorList>
            <person name="Mardanov A.V."/>
            <person name="Kochetkova T.V."/>
            <person name="Beletsky A.V."/>
            <person name="Bonch-Osmolovskaya E.A."/>
            <person name="Ravin N.V."/>
            <person name="Skryabin K.G."/>
        </authorList>
    </citation>
    <scope>NUCLEOTIDE SEQUENCE [LARGE SCALE GENOMIC DNA]</scope>
    <source>
        <strain evidence="6">DSM 22663 / VKM B-2946 / 1633</strain>
    </source>
</reference>
<dbReference type="InterPro" id="IPR056798">
    <property type="entry name" value="ADH_Fe_C"/>
</dbReference>
<dbReference type="Pfam" id="PF00465">
    <property type="entry name" value="Fe-ADH"/>
    <property type="match status" value="1"/>
</dbReference>
<dbReference type="OrthoDB" id="57329at2157"/>
<dbReference type="EMBL" id="CP003531">
    <property type="protein sequence ID" value="AFK51400.1"/>
    <property type="molecule type" value="Genomic_DNA"/>
</dbReference>
<dbReference type="AlphaFoldDB" id="I3TF62"/>
<evidence type="ECO:0000259" key="3">
    <source>
        <dbReference type="Pfam" id="PF00465"/>
    </source>
</evidence>
<feature type="domain" description="Fe-containing alcohol dehydrogenase-like C-terminal" evidence="4">
    <location>
        <begin position="189"/>
        <end position="354"/>
    </location>
</feature>
<evidence type="ECO:0000313" key="6">
    <source>
        <dbReference type="Proteomes" id="UP000005270"/>
    </source>
</evidence>
<dbReference type="CDD" id="cd08186">
    <property type="entry name" value="Fe-ADH-like"/>
    <property type="match status" value="1"/>
</dbReference>
<dbReference type="SUPFAM" id="SSF56796">
    <property type="entry name" value="Dehydroquinate synthase-like"/>
    <property type="match status" value="1"/>
</dbReference>
<accession>I3TF62</accession>
<dbReference type="InterPro" id="IPR001670">
    <property type="entry name" value="ADH_Fe/GldA"/>
</dbReference>
<dbReference type="InParanoid" id="I3TF62"/>
<dbReference type="RefSeq" id="WP_014737650.1">
    <property type="nucleotide sequence ID" value="NC_017954.1"/>
</dbReference>
<protein>
    <submittedName>
        <fullName evidence="5">Iron-containing alcohol dehydrogenase</fullName>
    </submittedName>
</protein>
<dbReference type="eggNOG" id="arCOG00984">
    <property type="taxonomic scope" value="Archaea"/>
</dbReference>
<evidence type="ECO:0000256" key="1">
    <source>
        <dbReference type="ARBA" id="ARBA00007358"/>
    </source>
</evidence>